<evidence type="ECO:0000313" key="7">
    <source>
        <dbReference type="EMBL" id="MFB9095240.1"/>
    </source>
</evidence>
<keyword evidence="8" id="KW-1185">Reference proteome</keyword>
<comment type="caution">
    <text evidence="7">The sequence shown here is derived from an EMBL/GenBank/DDBJ whole genome shotgun (WGS) entry which is preliminary data.</text>
</comment>
<proteinExistence type="inferred from homology"/>
<comment type="similarity">
    <text evidence="2 6">Belongs to the group II decarboxylase family.</text>
</comment>
<comment type="cofactor">
    <cofactor evidence="1 6">
        <name>pyridoxal 5'-phosphate</name>
        <dbReference type="ChEBI" id="CHEBI:597326"/>
    </cofactor>
</comment>
<dbReference type="SUPFAM" id="SSF53383">
    <property type="entry name" value="PLP-dependent transferases"/>
    <property type="match status" value="1"/>
</dbReference>
<evidence type="ECO:0000256" key="4">
    <source>
        <dbReference type="ARBA" id="ARBA00022898"/>
    </source>
</evidence>
<dbReference type="InterPro" id="IPR015422">
    <property type="entry name" value="PyrdxlP-dep_Trfase_small"/>
</dbReference>
<dbReference type="Gene3D" id="3.90.1150.10">
    <property type="entry name" value="Aspartate Aminotransferase, domain 1"/>
    <property type="match status" value="1"/>
</dbReference>
<gene>
    <name evidence="7" type="ORF">ACFFVF_01815</name>
</gene>
<accession>A0ABV5GIN6</accession>
<organism evidence="7 8">
    <name type="scientific">Flavobacterium jumunjinense</name>
    <dbReference type="NCBI Taxonomy" id="998845"/>
    <lineage>
        <taxon>Bacteria</taxon>
        <taxon>Pseudomonadati</taxon>
        <taxon>Bacteroidota</taxon>
        <taxon>Flavobacteriia</taxon>
        <taxon>Flavobacteriales</taxon>
        <taxon>Flavobacteriaceae</taxon>
        <taxon>Flavobacterium</taxon>
    </lineage>
</organism>
<dbReference type="InterPro" id="IPR015424">
    <property type="entry name" value="PyrdxlP-dep_Trfase"/>
</dbReference>
<keyword evidence="5 6" id="KW-0456">Lyase</keyword>
<dbReference type="Proteomes" id="UP001589607">
    <property type="component" value="Unassembled WGS sequence"/>
</dbReference>
<reference evidence="7 8" key="1">
    <citation type="submission" date="2024-09" db="EMBL/GenBank/DDBJ databases">
        <authorList>
            <person name="Sun Q."/>
            <person name="Mori K."/>
        </authorList>
    </citation>
    <scope>NUCLEOTIDE SEQUENCE [LARGE SCALE GENOMIC DNA]</scope>
    <source>
        <strain evidence="7 8">CECT 7955</strain>
    </source>
</reference>
<dbReference type="PANTHER" id="PTHR46101">
    <property type="match status" value="1"/>
</dbReference>
<dbReference type="Pfam" id="PF00282">
    <property type="entry name" value="Pyridoxal_deC"/>
    <property type="match status" value="1"/>
</dbReference>
<evidence type="ECO:0000256" key="3">
    <source>
        <dbReference type="ARBA" id="ARBA00022793"/>
    </source>
</evidence>
<evidence type="ECO:0000256" key="2">
    <source>
        <dbReference type="ARBA" id="ARBA00009533"/>
    </source>
</evidence>
<sequence length="420" mass="47675">MIFWKKLKQEQLKARVQKALQENVNFSNDASLGYPASKLDGQVFYDDAPFLKDAPTLQTYVANPNNIGCHTFGTSETAFSGTQEIEREVLNVLAVDVFKAKENEFDGYIAPGGTEANIQAIWIFRNYFMNHFDAKADEIAILASEDTHYSIPKAANLLQIDWIKIPVNFNSRAIEIQNLDNIITGAKSKGKKYFIAISNLGTTMFGSVDNPDDYIMVLEKHSVAYKLHIDGAYGGFVYPFSNENSSINFSNPKISSITIDAHKMLQAPYGTGVFICRKGLIENVLTKEAEYVEGMDLTLCGSRSGANAVAVWMILFTYGPFGWFEKVSILQMRTKFLCNELDKLDIPYFREPNMNIVTIQAKNIPHHLAEKYDLVPQQHNEDNKWYKIVLMYHVEVEHLTTFIDELKLSINDKERNKEKV</sequence>
<dbReference type="Gene3D" id="3.40.640.10">
    <property type="entry name" value="Type I PLP-dependent aspartate aminotransferase-like (Major domain)"/>
    <property type="match status" value="1"/>
</dbReference>
<name>A0ABV5GIN6_9FLAO</name>
<dbReference type="PANTHER" id="PTHR46101:SF18">
    <property type="entry name" value="HISTIDINE DECARBOXYLASE"/>
    <property type="match status" value="1"/>
</dbReference>
<protein>
    <submittedName>
        <fullName evidence="7">Pyridoxal-dependent decarboxylase</fullName>
    </submittedName>
</protein>
<keyword evidence="3" id="KW-0210">Decarboxylase</keyword>
<dbReference type="RefSeq" id="WP_236458142.1">
    <property type="nucleotide sequence ID" value="NZ_CBCSGE010000015.1"/>
</dbReference>
<evidence type="ECO:0000256" key="6">
    <source>
        <dbReference type="RuleBase" id="RU000382"/>
    </source>
</evidence>
<evidence type="ECO:0000256" key="1">
    <source>
        <dbReference type="ARBA" id="ARBA00001933"/>
    </source>
</evidence>
<evidence type="ECO:0000313" key="8">
    <source>
        <dbReference type="Proteomes" id="UP001589607"/>
    </source>
</evidence>
<dbReference type="EMBL" id="JBHMEY010000004">
    <property type="protein sequence ID" value="MFB9095240.1"/>
    <property type="molecule type" value="Genomic_DNA"/>
</dbReference>
<keyword evidence="4 6" id="KW-0663">Pyridoxal phosphate</keyword>
<dbReference type="InterPro" id="IPR002129">
    <property type="entry name" value="PyrdxlP-dep_de-COase"/>
</dbReference>
<dbReference type="InterPro" id="IPR015421">
    <property type="entry name" value="PyrdxlP-dep_Trfase_major"/>
</dbReference>
<evidence type="ECO:0000256" key="5">
    <source>
        <dbReference type="ARBA" id="ARBA00023239"/>
    </source>
</evidence>
<dbReference type="InterPro" id="IPR051151">
    <property type="entry name" value="Group_II_Decarboxylase"/>
</dbReference>